<feature type="domain" description="MgtC/SapB/SrpB/YhiD N-terminal" evidence="8">
    <location>
        <begin position="33"/>
        <end position="158"/>
    </location>
</feature>
<dbReference type="InterPro" id="IPR003416">
    <property type="entry name" value="MgtC/SapB/SrpB/YhiD_fam"/>
</dbReference>
<feature type="region of interest" description="Disordered" evidence="6">
    <location>
        <begin position="287"/>
        <end position="355"/>
    </location>
</feature>
<dbReference type="PRINTS" id="PR01837">
    <property type="entry name" value="MGTCSAPBPROT"/>
</dbReference>
<evidence type="ECO:0000259" key="8">
    <source>
        <dbReference type="Pfam" id="PF02308"/>
    </source>
</evidence>
<name>A0A0L0DB28_THETB</name>
<evidence type="ECO:0000256" key="6">
    <source>
        <dbReference type="SAM" id="MobiDB-lite"/>
    </source>
</evidence>
<evidence type="ECO:0000313" key="10">
    <source>
        <dbReference type="Proteomes" id="UP000054408"/>
    </source>
</evidence>
<dbReference type="GeneID" id="25564868"/>
<reference evidence="9 10" key="1">
    <citation type="submission" date="2010-05" db="EMBL/GenBank/DDBJ databases">
        <title>The Genome Sequence of Thecamonas trahens ATCC 50062.</title>
        <authorList>
            <consortium name="The Broad Institute Genome Sequencing Platform"/>
            <person name="Russ C."/>
            <person name="Cuomo C."/>
            <person name="Shea T."/>
            <person name="Young S.K."/>
            <person name="Zeng Q."/>
            <person name="Koehrsen M."/>
            <person name="Haas B."/>
            <person name="Borodovsky M."/>
            <person name="Guigo R."/>
            <person name="Alvarado L."/>
            <person name="Berlin A."/>
            <person name="Bochicchio J."/>
            <person name="Borenstein D."/>
            <person name="Chapman S."/>
            <person name="Chen Z."/>
            <person name="Freedman E."/>
            <person name="Gellesch M."/>
            <person name="Goldberg J."/>
            <person name="Griggs A."/>
            <person name="Gujja S."/>
            <person name="Heilman E."/>
            <person name="Heiman D."/>
            <person name="Hepburn T."/>
            <person name="Howarth C."/>
            <person name="Jen D."/>
            <person name="Larson L."/>
            <person name="Mehta T."/>
            <person name="Park D."/>
            <person name="Pearson M."/>
            <person name="Roberts A."/>
            <person name="Saif S."/>
            <person name="Shenoy N."/>
            <person name="Sisk P."/>
            <person name="Stolte C."/>
            <person name="Sykes S."/>
            <person name="Thomson T."/>
            <person name="Walk T."/>
            <person name="White J."/>
            <person name="Yandava C."/>
            <person name="Burger G."/>
            <person name="Gray M.W."/>
            <person name="Holland P.W.H."/>
            <person name="King N."/>
            <person name="Lang F.B.F."/>
            <person name="Roger A.J."/>
            <person name="Ruiz-Trillo I."/>
            <person name="Lander E."/>
            <person name="Nusbaum C."/>
        </authorList>
    </citation>
    <scope>NUCLEOTIDE SEQUENCE [LARGE SCALE GENOMIC DNA]</scope>
    <source>
        <strain evidence="9 10">ATCC 50062</strain>
    </source>
</reference>
<dbReference type="eggNOG" id="ENOG502S8UQ">
    <property type="taxonomic scope" value="Eukaryota"/>
</dbReference>
<feature type="transmembrane region" description="Helical" evidence="7">
    <location>
        <begin position="24"/>
        <end position="46"/>
    </location>
</feature>
<dbReference type="RefSeq" id="XP_013757866.1">
    <property type="nucleotide sequence ID" value="XM_013902412.1"/>
</dbReference>
<dbReference type="Proteomes" id="UP000054408">
    <property type="component" value="Unassembled WGS sequence"/>
</dbReference>
<keyword evidence="4 7" id="KW-1133">Transmembrane helix</keyword>
<sequence length="400" mass="42350">MDGTPPSPATIQVQIAPGERLAELAFLAVLGRLLLACVLGAAIGLQRELARNTAGLRTHLLVSLGSCLIMLTSQHGFNEDPRTGDPARMAAQVVSGIGFLGAGAIIRRGPVVRGLTTAASLWVSAGLGLAVGTGYWIAALLTTTLTIVSLVVLKAIERSFISPRETRVVSMHDVTWDQVQACINQMRKESIVILSIKSASSDTPVAEDATPLVNVDLVVRLPKSASGSHMVDTLSTIIVSSIPQLEHAPQAPSVAAMAEEGDGTSDDSRARKPIAFRRARAAIPMPSVSVETVKGAANDRRRRKSQPNNVSHSRSVSRCPSPDGRKLVDAIRALERSQSPPRAARSPGVPGTGATIAISDPVRVVTNPPAISLEGSPEVSSLELEFEDEEFSYMSYSDYM</sequence>
<evidence type="ECO:0000256" key="3">
    <source>
        <dbReference type="ARBA" id="ARBA00022692"/>
    </source>
</evidence>
<feature type="compositionally biased region" description="Polar residues" evidence="6">
    <location>
        <begin position="306"/>
        <end position="318"/>
    </location>
</feature>
<accession>A0A0L0DB28</accession>
<evidence type="ECO:0000256" key="5">
    <source>
        <dbReference type="ARBA" id="ARBA00023136"/>
    </source>
</evidence>
<dbReference type="PANTHER" id="PTHR33778:SF1">
    <property type="entry name" value="MAGNESIUM TRANSPORTER YHID-RELATED"/>
    <property type="match status" value="1"/>
</dbReference>
<organism evidence="9 10">
    <name type="scientific">Thecamonas trahens ATCC 50062</name>
    <dbReference type="NCBI Taxonomy" id="461836"/>
    <lineage>
        <taxon>Eukaryota</taxon>
        <taxon>Apusozoa</taxon>
        <taxon>Apusomonadida</taxon>
        <taxon>Apusomonadidae</taxon>
        <taxon>Thecamonas</taxon>
    </lineage>
</organism>
<dbReference type="PANTHER" id="PTHR33778">
    <property type="entry name" value="PROTEIN MGTC"/>
    <property type="match status" value="1"/>
</dbReference>
<feature type="transmembrane region" description="Helical" evidence="7">
    <location>
        <begin position="58"/>
        <end position="77"/>
    </location>
</feature>
<feature type="transmembrane region" description="Helical" evidence="7">
    <location>
        <begin position="89"/>
        <end position="106"/>
    </location>
</feature>
<dbReference type="InterPro" id="IPR049177">
    <property type="entry name" value="MgtC_SapB_SrpB_YhiD_N"/>
</dbReference>
<gene>
    <name evidence="9" type="ORF">AMSG_05451</name>
</gene>
<feature type="transmembrane region" description="Helical" evidence="7">
    <location>
        <begin position="111"/>
        <end position="129"/>
    </location>
</feature>
<evidence type="ECO:0000313" key="9">
    <source>
        <dbReference type="EMBL" id="KNC49445.1"/>
    </source>
</evidence>
<proteinExistence type="predicted"/>
<evidence type="ECO:0000256" key="1">
    <source>
        <dbReference type="ARBA" id="ARBA00004651"/>
    </source>
</evidence>
<keyword evidence="3 7" id="KW-0812">Transmembrane</keyword>
<dbReference type="GO" id="GO:0005886">
    <property type="term" value="C:plasma membrane"/>
    <property type="evidence" value="ECO:0007669"/>
    <property type="project" value="UniProtKB-SubCell"/>
</dbReference>
<keyword evidence="5 7" id="KW-0472">Membrane</keyword>
<dbReference type="AlphaFoldDB" id="A0A0L0DB28"/>
<feature type="region of interest" description="Disordered" evidence="6">
    <location>
        <begin position="249"/>
        <end position="270"/>
    </location>
</feature>
<feature type="compositionally biased region" description="Basic and acidic residues" evidence="6">
    <location>
        <begin position="323"/>
        <end position="335"/>
    </location>
</feature>
<evidence type="ECO:0000256" key="4">
    <source>
        <dbReference type="ARBA" id="ARBA00022989"/>
    </source>
</evidence>
<comment type="subcellular location">
    <subcellularLocation>
        <location evidence="1">Cell membrane</location>
        <topology evidence="1">Multi-pass membrane protein</topology>
    </subcellularLocation>
</comment>
<protein>
    <submittedName>
        <fullName evidence="9">MgtC family protein</fullName>
    </submittedName>
</protein>
<keyword evidence="2" id="KW-1003">Cell membrane</keyword>
<dbReference type="Pfam" id="PF02308">
    <property type="entry name" value="MgtC"/>
    <property type="match status" value="1"/>
</dbReference>
<dbReference type="OrthoDB" id="10052237at2759"/>
<evidence type="ECO:0000256" key="2">
    <source>
        <dbReference type="ARBA" id="ARBA00022475"/>
    </source>
</evidence>
<evidence type="ECO:0000256" key="7">
    <source>
        <dbReference type="SAM" id="Phobius"/>
    </source>
</evidence>
<dbReference type="EMBL" id="GL349455">
    <property type="protein sequence ID" value="KNC49445.1"/>
    <property type="molecule type" value="Genomic_DNA"/>
</dbReference>
<keyword evidence="10" id="KW-1185">Reference proteome</keyword>